<keyword evidence="4" id="KW-1185">Reference proteome</keyword>
<evidence type="ECO:0000313" key="4">
    <source>
        <dbReference type="Proteomes" id="UP001597472"/>
    </source>
</evidence>
<proteinExistence type="predicted"/>
<dbReference type="Pfam" id="PF16344">
    <property type="entry name" value="FecR_C"/>
    <property type="match status" value="1"/>
</dbReference>
<evidence type="ECO:0000259" key="2">
    <source>
        <dbReference type="Pfam" id="PF16344"/>
    </source>
</evidence>
<evidence type="ECO:0000313" key="3">
    <source>
        <dbReference type="EMBL" id="MFD2550207.1"/>
    </source>
</evidence>
<name>A0ABW5KN65_9FLAO</name>
<gene>
    <name evidence="3" type="ORF">ACFSQP_00125</name>
</gene>
<comment type="caution">
    <text evidence="3">The sequence shown here is derived from an EMBL/GenBank/DDBJ whole genome shotgun (WGS) entry which is preliminary data.</text>
</comment>
<evidence type="ECO:0000259" key="1">
    <source>
        <dbReference type="Pfam" id="PF04773"/>
    </source>
</evidence>
<dbReference type="InterPro" id="IPR006860">
    <property type="entry name" value="FecR"/>
</dbReference>
<sequence length="298" mass="33104">MNKDALIQKWLQGSLNSEEEAAFKALEDYEALMKLTAGLQHFKAPHFNESAVYEAISTEISKASKKQSRGWKFIAKIAALLAVSVSVYYYSTTLNTQIATATAEKTQVVLPDASEVTLNALTTLSYNKKNWKNKRSLTLHGEAYFKVAKGSAFTVETSSGQVTVLGTEFSVENRADYFEVICFEGAVEVVTNTSRKVLHPSNQFVIINDQVVPKKQIATTAPAWINNESAFTSTPLTFVLKELERQYAINIKTENLDTNILFTGVFTHTNLELALKAITVPLNITYTKTTDFIILHGK</sequence>
<dbReference type="Pfam" id="PF04773">
    <property type="entry name" value="FecR"/>
    <property type="match status" value="1"/>
</dbReference>
<dbReference type="PANTHER" id="PTHR30273:SF2">
    <property type="entry name" value="PROTEIN FECR"/>
    <property type="match status" value="1"/>
</dbReference>
<feature type="domain" description="Protein FecR C-terminal" evidence="2">
    <location>
        <begin position="231"/>
        <end position="294"/>
    </location>
</feature>
<dbReference type="PIRSF" id="PIRSF018266">
    <property type="entry name" value="FecR"/>
    <property type="match status" value="1"/>
</dbReference>
<dbReference type="PANTHER" id="PTHR30273">
    <property type="entry name" value="PERIPLASMIC SIGNAL SENSOR AND SIGMA FACTOR ACTIVATOR FECR-RELATED"/>
    <property type="match status" value="1"/>
</dbReference>
<dbReference type="InterPro" id="IPR032508">
    <property type="entry name" value="FecR_C"/>
</dbReference>
<dbReference type="InterPro" id="IPR012373">
    <property type="entry name" value="Ferrdict_sens_TM"/>
</dbReference>
<reference evidence="4" key="1">
    <citation type="journal article" date="2019" name="Int. J. Syst. Evol. Microbiol.">
        <title>The Global Catalogue of Microorganisms (GCM) 10K type strain sequencing project: providing services to taxonomists for standard genome sequencing and annotation.</title>
        <authorList>
            <consortium name="The Broad Institute Genomics Platform"/>
            <consortium name="The Broad Institute Genome Sequencing Center for Infectious Disease"/>
            <person name="Wu L."/>
            <person name="Ma J."/>
        </authorList>
    </citation>
    <scope>NUCLEOTIDE SEQUENCE [LARGE SCALE GENOMIC DNA]</scope>
    <source>
        <strain evidence="4">KCTC 42587</strain>
    </source>
</reference>
<dbReference type="Gene3D" id="2.60.120.1440">
    <property type="match status" value="1"/>
</dbReference>
<accession>A0ABW5KN65</accession>
<organism evidence="3 4">
    <name type="scientific">Bizionia sediminis</name>
    <dbReference type="NCBI Taxonomy" id="1737064"/>
    <lineage>
        <taxon>Bacteria</taxon>
        <taxon>Pseudomonadati</taxon>
        <taxon>Bacteroidota</taxon>
        <taxon>Flavobacteriia</taxon>
        <taxon>Flavobacteriales</taxon>
        <taxon>Flavobacteriaceae</taxon>
        <taxon>Bizionia</taxon>
    </lineage>
</organism>
<feature type="domain" description="FecR protein" evidence="1">
    <location>
        <begin position="97"/>
        <end position="188"/>
    </location>
</feature>
<dbReference type="Gene3D" id="3.55.50.30">
    <property type="match status" value="1"/>
</dbReference>
<protein>
    <submittedName>
        <fullName evidence="3">FecR family protein</fullName>
    </submittedName>
</protein>
<dbReference type="EMBL" id="JBHULS010000001">
    <property type="protein sequence ID" value="MFD2550207.1"/>
    <property type="molecule type" value="Genomic_DNA"/>
</dbReference>
<dbReference type="RefSeq" id="WP_376890888.1">
    <property type="nucleotide sequence ID" value="NZ_JBHULS010000001.1"/>
</dbReference>
<dbReference type="Proteomes" id="UP001597472">
    <property type="component" value="Unassembled WGS sequence"/>
</dbReference>